<dbReference type="Proteomes" id="UP000283087">
    <property type="component" value="Unassembled WGS sequence"/>
</dbReference>
<evidence type="ECO:0000313" key="4">
    <source>
        <dbReference type="Proteomes" id="UP000283087"/>
    </source>
</evidence>
<feature type="domain" description="CzcB-like barrel-sandwich hybrid" evidence="2">
    <location>
        <begin position="44"/>
        <end position="162"/>
    </location>
</feature>
<reference evidence="3 4" key="1">
    <citation type="submission" date="2018-11" db="EMBL/GenBank/DDBJ databases">
        <title>The draft genome sequence of Amphritea opalescens ANRC-JH13T.</title>
        <authorList>
            <person name="Fang Z."/>
            <person name="Zhang Y."/>
            <person name="Han X."/>
        </authorList>
    </citation>
    <scope>NUCLEOTIDE SEQUENCE [LARGE SCALE GENOMIC DNA]</scope>
    <source>
        <strain evidence="3 4">ANRC-JH13</strain>
    </source>
</reference>
<evidence type="ECO:0000259" key="2">
    <source>
        <dbReference type="Pfam" id="PF25973"/>
    </source>
</evidence>
<dbReference type="Gene3D" id="2.40.50.100">
    <property type="match status" value="1"/>
</dbReference>
<dbReference type="SUPFAM" id="SSF111369">
    <property type="entry name" value="HlyD-like secretion proteins"/>
    <property type="match status" value="1"/>
</dbReference>
<dbReference type="InterPro" id="IPR006143">
    <property type="entry name" value="RND_pump_MFP"/>
</dbReference>
<dbReference type="PANTHER" id="PTHR30469:SF15">
    <property type="entry name" value="HLYD FAMILY OF SECRETION PROTEINS"/>
    <property type="match status" value="1"/>
</dbReference>
<protein>
    <submittedName>
        <fullName evidence="3">Efflux RND transporter periplasmic adaptor subunit</fullName>
    </submittedName>
</protein>
<dbReference type="PANTHER" id="PTHR30469">
    <property type="entry name" value="MULTIDRUG RESISTANCE PROTEIN MDTA"/>
    <property type="match status" value="1"/>
</dbReference>
<keyword evidence="4" id="KW-1185">Reference proteome</keyword>
<dbReference type="RefSeq" id="WP_126157765.1">
    <property type="nucleotide sequence ID" value="NZ_RQXW01000004.1"/>
</dbReference>
<sequence length="250" mass="27547">MKKQPLIFTVAIGLFFTQLSSLQAEEEELRLSTLGCMLEPSEKVEISSPVMGVLDKVMVKRGDSVEKGQALFQLKAGVEREGVQLAKVRAEFAKRKAQRNQDLYDDDILTASERDEIETELLIAKSELRLKQQELSLRKVSSPIKGVVVNRFNNAGEFVNTDPILSLATLDPLHVDLLLPASYFGLVSLKQELLIKPESETIDANTATVVIVDPLIDSASGTFRVQLVMRNPDGNIPAGIRCTAQTISKP</sequence>
<comment type="similarity">
    <text evidence="1">Belongs to the membrane fusion protein (MFP) (TC 8.A.1) family.</text>
</comment>
<dbReference type="InterPro" id="IPR058647">
    <property type="entry name" value="BSH_CzcB-like"/>
</dbReference>
<dbReference type="GO" id="GO:0015562">
    <property type="term" value="F:efflux transmembrane transporter activity"/>
    <property type="evidence" value="ECO:0007669"/>
    <property type="project" value="TreeGrafter"/>
</dbReference>
<dbReference type="EMBL" id="RQXW01000004">
    <property type="protein sequence ID" value="RTE66662.1"/>
    <property type="molecule type" value="Genomic_DNA"/>
</dbReference>
<accession>A0A430KT25</accession>
<name>A0A430KT25_9GAMM</name>
<dbReference type="OrthoDB" id="9791520at2"/>
<organism evidence="3 4">
    <name type="scientific">Amphritea opalescens</name>
    <dbReference type="NCBI Taxonomy" id="2490544"/>
    <lineage>
        <taxon>Bacteria</taxon>
        <taxon>Pseudomonadati</taxon>
        <taxon>Pseudomonadota</taxon>
        <taxon>Gammaproteobacteria</taxon>
        <taxon>Oceanospirillales</taxon>
        <taxon>Oceanospirillaceae</taxon>
        <taxon>Amphritea</taxon>
    </lineage>
</organism>
<proteinExistence type="inferred from homology"/>
<dbReference type="GO" id="GO:1990281">
    <property type="term" value="C:efflux pump complex"/>
    <property type="evidence" value="ECO:0007669"/>
    <property type="project" value="TreeGrafter"/>
</dbReference>
<dbReference type="NCBIfam" id="TIGR01730">
    <property type="entry name" value="RND_mfp"/>
    <property type="match status" value="1"/>
</dbReference>
<dbReference type="AlphaFoldDB" id="A0A430KT25"/>
<dbReference type="Pfam" id="PF25973">
    <property type="entry name" value="BSH_CzcB"/>
    <property type="match status" value="1"/>
</dbReference>
<gene>
    <name evidence="3" type="ORF">EH243_06165</name>
</gene>
<dbReference type="Gene3D" id="1.10.287.470">
    <property type="entry name" value="Helix hairpin bin"/>
    <property type="match status" value="1"/>
</dbReference>
<evidence type="ECO:0000313" key="3">
    <source>
        <dbReference type="EMBL" id="RTE66662.1"/>
    </source>
</evidence>
<evidence type="ECO:0000256" key="1">
    <source>
        <dbReference type="ARBA" id="ARBA00009477"/>
    </source>
</evidence>
<comment type="caution">
    <text evidence="3">The sequence shown here is derived from an EMBL/GenBank/DDBJ whole genome shotgun (WGS) entry which is preliminary data.</text>
</comment>
<dbReference type="Gene3D" id="2.40.30.170">
    <property type="match status" value="1"/>
</dbReference>